<evidence type="ECO:0000313" key="2">
    <source>
        <dbReference type="Proteomes" id="UP000027586"/>
    </source>
</evidence>
<dbReference type="Proteomes" id="UP000027586">
    <property type="component" value="Unassembled WGS sequence"/>
</dbReference>
<comment type="caution">
    <text evidence="1">The sequence shown here is derived from an EMBL/GenBank/DDBJ whole genome shotgun (WGS) entry which is preliminary data.</text>
</comment>
<dbReference type="VEuPathDB" id="FungiDB:LCOR_07969.1"/>
<gene>
    <name evidence="1" type="ORF">LCOR_07969.1</name>
</gene>
<keyword evidence="2" id="KW-1185">Reference proteome</keyword>
<protein>
    <submittedName>
        <fullName evidence="1">Uncharacterized protein</fullName>
    </submittedName>
</protein>
<dbReference type="AlphaFoldDB" id="A0A068S6S5"/>
<proteinExistence type="predicted"/>
<evidence type="ECO:0000313" key="1">
    <source>
        <dbReference type="EMBL" id="CDH56971.1"/>
    </source>
</evidence>
<name>A0A068S6S5_9FUNG</name>
<reference evidence="1" key="1">
    <citation type="submission" date="2013-08" db="EMBL/GenBank/DDBJ databases">
        <title>Gene expansion shapes genome architecture in the human pathogen Lichtheimia corymbifera: an evolutionary genomics analysis in the ancient terrestrial Mucorales (Mucoromycotina).</title>
        <authorList>
            <person name="Schwartze V.U."/>
            <person name="Winter S."/>
            <person name="Shelest E."/>
            <person name="Marcet-Houben M."/>
            <person name="Horn F."/>
            <person name="Wehner S."/>
            <person name="Hoffmann K."/>
            <person name="Riege K."/>
            <person name="Sammeth M."/>
            <person name="Nowrousian M."/>
            <person name="Valiante V."/>
            <person name="Linde J."/>
            <person name="Jacobsen I.D."/>
            <person name="Marz M."/>
            <person name="Brakhage A.A."/>
            <person name="Gabaldon T."/>
            <person name="Bocker S."/>
            <person name="Voigt K."/>
        </authorList>
    </citation>
    <scope>NUCLEOTIDE SEQUENCE [LARGE SCALE GENOMIC DNA]</scope>
    <source>
        <strain evidence="1">FSU 9682</strain>
    </source>
</reference>
<organism evidence="1 2">
    <name type="scientific">Lichtheimia corymbifera JMRC:FSU:9682</name>
    <dbReference type="NCBI Taxonomy" id="1263082"/>
    <lineage>
        <taxon>Eukaryota</taxon>
        <taxon>Fungi</taxon>
        <taxon>Fungi incertae sedis</taxon>
        <taxon>Mucoromycota</taxon>
        <taxon>Mucoromycotina</taxon>
        <taxon>Mucoromycetes</taxon>
        <taxon>Mucorales</taxon>
        <taxon>Lichtheimiaceae</taxon>
        <taxon>Lichtheimia</taxon>
    </lineage>
</organism>
<dbReference type="EMBL" id="CBTN010000042">
    <property type="protein sequence ID" value="CDH56971.1"/>
    <property type="molecule type" value="Genomic_DNA"/>
</dbReference>
<accession>A0A068S6S5</accession>
<sequence length="124" mass="14481">MSLPFSARQSDQDIRSIDMVDWKQSNRSQVVVVLEWGQQLRMGEWKKWKLNRSAIVMYSINYSTTLIASLKPETFTKDALGHSDQLCNNKEPILHSKILNGRIECGVYYNGWKLGKRRIYEEVN</sequence>